<evidence type="ECO:0000313" key="2">
    <source>
        <dbReference type="Proteomes" id="UP000486602"/>
    </source>
</evidence>
<evidence type="ECO:0000313" key="1">
    <source>
        <dbReference type="EMBL" id="NEN24850.1"/>
    </source>
</evidence>
<dbReference type="EMBL" id="JAAGVY010000034">
    <property type="protein sequence ID" value="NEN24850.1"/>
    <property type="molecule type" value="Genomic_DNA"/>
</dbReference>
<organism evidence="1 2">
    <name type="scientific">Cryomorpha ignava</name>
    <dbReference type="NCBI Taxonomy" id="101383"/>
    <lineage>
        <taxon>Bacteria</taxon>
        <taxon>Pseudomonadati</taxon>
        <taxon>Bacteroidota</taxon>
        <taxon>Flavobacteriia</taxon>
        <taxon>Flavobacteriales</taxon>
        <taxon>Cryomorphaceae</taxon>
        <taxon>Cryomorpha</taxon>
    </lineage>
</organism>
<dbReference type="AlphaFoldDB" id="A0A7K3WT36"/>
<accession>A0A7K3WT36</accession>
<gene>
    <name evidence="1" type="ORF">G3O08_15210</name>
</gene>
<reference evidence="1 2" key="1">
    <citation type="submission" date="2020-02" db="EMBL/GenBank/DDBJ databases">
        <title>Out from the shadows clarifying the taxonomy of the family Cryomorphaceae and related taxa by utilizing the GTDB taxonomic framework.</title>
        <authorList>
            <person name="Bowman J.P."/>
        </authorList>
    </citation>
    <scope>NUCLEOTIDE SEQUENCE [LARGE SCALE GENOMIC DNA]</scope>
    <source>
        <strain evidence="1 2">QSSC 1-22</strain>
    </source>
</reference>
<name>A0A7K3WT36_9FLAO</name>
<comment type="caution">
    <text evidence="1">The sequence shown here is derived from an EMBL/GenBank/DDBJ whole genome shotgun (WGS) entry which is preliminary data.</text>
</comment>
<protein>
    <submittedName>
        <fullName evidence="1">Uncharacterized protein</fullName>
    </submittedName>
</protein>
<proteinExistence type="predicted"/>
<keyword evidence="2" id="KW-1185">Reference proteome</keyword>
<dbReference type="Proteomes" id="UP000486602">
    <property type="component" value="Unassembled WGS sequence"/>
</dbReference>
<sequence length="137" mass="15497">MRDIGQNFYEAKEYYFSKLSVSKIIINPNVRGYPPLFMVCSGIFGSKKASYVLALSFLQVNKLLMGSLNNSNRLDVAAKLAEFLIPNEHSGEICLRKTLGSDLKIANVDLTTRVHRFNSDESSEGEALYYFQLIEME</sequence>
<dbReference type="RefSeq" id="WP_163286245.1">
    <property type="nucleotide sequence ID" value="NZ_JAAGVY010000034.1"/>
</dbReference>